<dbReference type="AlphaFoldDB" id="A0A811V1R9"/>
<dbReference type="OrthoDB" id="16520at2759"/>
<comment type="caution">
    <text evidence="2">The sequence shown here is derived from an EMBL/GenBank/DDBJ whole genome shotgun (WGS) entry which is preliminary data.</text>
</comment>
<reference evidence="2" key="1">
    <citation type="submission" date="2020-11" db="EMBL/GenBank/DDBJ databases">
        <authorList>
            <person name="Whitehead M."/>
        </authorList>
    </citation>
    <scope>NUCLEOTIDE SEQUENCE</scope>
    <source>
        <strain evidence="2">EGII</strain>
    </source>
</reference>
<gene>
    <name evidence="2" type="ORF">CCAP1982_LOCUS13790</name>
</gene>
<dbReference type="EMBL" id="CAJHJT010000034">
    <property type="protein sequence ID" value="CAD7005429.1"/>
    <property type="molecule type" value="Genomic_DNA"/>
</dbReference>
<dbReference type="Proteomes" id="UP000606786">
    <property type="component" value="Unassembled WGS sequence"/>
</dbReference>
<feature type="compositionally biased region" description="Polar residues" evidence="1">
    <location>
        <begin position="1"/>
        <end position="16"/>
    </location>
</feature>
<protein>
    <submittedName>
        <fullName evidence="2">(Mediterranean fruit fly) hypothetical protein</fullName>
    </submittedName>
</protein>
<evidence type="ECO:0000313" key="2">
    <source>
        <dbReference type="EMBL" id="CAD7005429.1"/>
    </source>
</evidence>
<sequence>MSTNRLEIAHSSQAGTEASARGTLAKGNGRQYTRRAAGAVARNKRTPTTTKAASGGVGGILGTFGPRFNRFQSVNYTALQQQADLEVGAGGGGGGGSSSKNNNNNNYLSVSLSDSSSEEDLFPTRNGNNFGSASAAQPKRKVRRKMGRRGGGSYSMRDAFDEGRAACDLSFIACMCLEFQLLL</sequence>
<feature type="region of interest" description="Disordered" evidence="1">
    <location>
        <begin position="1"/>
        <end position="56"/>
    </location>
</feature>
<evidence type="ECO:0000313" key="3">
    <source>
        <dbReference type="Proteomes" id="UP000606786"/>
    </source>
</evidence>
<proteinExistence type="predicted"/>
<feature type="compositionally biased region" description="Low complexity" evidence="1">
    <location>
        <begin position="98"/>
        <end position="115"/>
    </location>
</feature>
<evidence type="ECO:0000256" key="1">
    <source>
        <dbReference type="SAM" id="MobiDB-lite"/>
    </source>
</evidence>
<keyword evidence="3" id="KW-1185">Reference proteome</keyword>
<accession>A0A811V1R9</accession>
<feature type="region of interest" description="Disordered" evidence="1">
    <location>
        <begin position="87"/>
        <end position="152"/>
    </location>
</feature>
<feature type="compositionally biased region" description="Polar residues" evidence="1">
    <location>
        <begin position="125"/>
        <end position="135"/>
    </location>
</feature>
<organism evidence="2 3">
    <name type="scientific">Ceratitis capitata</name>
    <name type="common">Mediterranean fruit fly</name>
    <name type="synonym">Tephritis capitata</name>
    <dbReference type="NCBI Taxonomy" id="7213"/>
    <lineage>
        <taxon>Eukaryota</taxon>
        <taxon>Metazoa</taxon>
        <taxon>Ecdysozoa</taxon>
        <taxon>Arthropoda</taxon>
        <taxon>Hexapoda</taxon>
        <taxon>Insecta</taxon>
        <taxon>Pterygota</taxon>
        <taxon>Neoptera</taxon>
        <taxon>Endopterygota</taxon>
        <taxon>Diptera</taxon>
        <taxon>Brachycera</taxon>
        <taxon>Muscomorpha</taxon>
        <taxon>Tephritoidea</taxon>
        <taxon>Tephritidae</taxon>
        <taxon>Ceratitis</taxon>
        <taxon>Ceratitis</taxon>
    </lineage>
</organism>
<feature type="compositionally biased region" description="Gly residues" evidence="1">
    <location>
        <begin position="88"/>
        <end position="97"/>
    </location>
</feature>
<feature type="compositionally biased region" description="Basic residues" evidence="1">
    <location>
        <begin position="138"/>
        <end position="148"/>
    </location>
</feature>
<name>A0A811V1R9_CERCA</name>